<gene>
    <name evidence="2" type="ORF">DXC39_27150</name>
</gene>
<evidence type="ECO:0000313" key="2">
    <source>
        <dbReference type="EMBL" id="RGL96089.1"/>
    </source>
</evidence>
<evidence type="ECO:0000259" key="1">
    <source>
        <dbReference type="Pfam" id="PF05168"/>
    </source>
</evidence>
<evidence type="ECO:0000313" key="3">
    <source>
        <dbReference type="Proteomes" id="UP000261257"/>
    </source>
</evidence>
<dbReference type="Gene3D" id="1.20.120.330">
    <property type="entry name" value="Nucleotidyltransferases domain 2"/>
    <property type="match status" value="1"/>
</dbReference>
<name>A0A3E4TV61_9FIRM</name>
<accession>A0A3E4TV61</accession>
<sequence length="144" mass="16795">MEEDFFEAAIRHWYDGKLLEEEQEYDNAVCMQGFAAECALKKILLSRLQREEVVRYGHNLEVLFQDLQMLLTNDRDMISILDPAAGFRLSKINLPAILFENHPDRRYYSDGKYSSEDASVCRECAEVLLAEMCRLYIDGYIIIL</sequence>
<dbReference type="AlphaFoldDB" id="A0A3E4TV61"/>
<dbReference type="EMBL" id="QSSQ01000042">
    <property type="protein sequence ID" value="RGL96089.1"/>
    <property type="molecule type" value="Genomic_DNA"/>
</dbReference>
<organism evidence="2 3">
    <name type="scientific">Hungatella hathewayi</name>
    <dbReference type="NCBI Taxonomy" id="154046"/>
    <lineage>
        <taxon>Bacteria</taxon>
        <taxon>Bacillati</taxon>
        <taxon>Bacillota</taxon>
        <taxon>Clostridia</taxon>
        <taxon>Lachnospirales</taxon>
        <taxon>Lachnospiraceae</taxon>
        <taxon>Hungatella</taxon>
    </lineage>
</organism>
<dbReference type="SUPFAM" id="SSF81593">
    <property type="entry name" value="Nucleotidyltransferase substrate binding subunit/domain"/>
    <property type="match status" value="1"/>
</dbReference>
<dbReference type="Pfam" id="PF05168">
    <property type="entry name" value="HEPN"/>
    <property type="match status" value="1"/>
</dbReference>
<dbReference type="InterPro" id="IPR007842">
    <property type="entry name" value="HEPN_dom"/>
</dbReference>
<protein>
    <submittedName>
        <fullName evidence="2">HEPN domain-containing protein</fullName>
    </submittedName>
</protein>
<reference evidence="2 3" key="1">
    <citation type="submission" date="2018-08" db="EMBL/GenBank/DDBJ databases">
        <title>A genome reference for cultivated species of the human gut microbiota.</title>
        <authorList>
            <person name="Zou Y."/>
            <person name="Xue W."/>
            <person name="Luo G."/>
        </authorList>
    </citation>
    <scope>NUCLEOTIDE SEQUENCE [LARGE SCALE GENOMIC DNA]</scope>
    <source>
        <strain evidence="2 3">TF05-11AC</strain>
    </source>
</reference>
<dbReference type="Proteomes" id="UP000261257">
    <property type="component" value="Unassembled WGS sequence"/>
</dbReference>
<feature type="domain" description="HEPN" evidence="1">
    <location>
        <begin position="3"/>
        <end position="131"/>
    </location>
</feature>
<proteinExistence type="predicted"/>
<dbReference type="RefSeq" id="WP_117622189.1">
    <property type="nucleotide sequence ID" value="NZ_QRQF01000041.1"/>
</dbReference>
<comment type="caution">
    <text evidence="2">The sequence shown here is derived from an EMBL/GenBank/DDBJ whole genome shotgun (WGS) entry which is preliminary data.</text>
</comment>